<name>A0AAP9YHI4_9GAMM</name>
<evidence type="ECO:0000313" key="1">
    <source>
        <dbReference type="EMBL" id="QQE90610.1"/>
    </source>
</evidence>
<reference evidence="1 2" key="1">
    <citation type="submission" date="2020-12" db="EMBL/GenBank/DDBJ databases">
        <title>Genomic Analysis and Response surface optimization of nitrogen-fixing conditions for A. chroococcum strain HR1, Isolation from rhizosphere soil.</title>
        <authorList>
            <person name="Li J."/>
            <person name="Yang H."/>
            <person name="Liu H."/>
            <person name="Wang C."/>
            <person name="Tian Y."/>
            <person name="Lu X.Y."/>
        </authorList>
    </citation>
    <scope>NUCLEOTIDE SEQUENCE [LARGE SCALE GENOMIC DNA]</scope>
    <source>
        <strain evidence="1 2">HR1</strain>
    </source>
</reference>
<accession>A0AAP9YHI4</accession>
<dbReference type="RefSeq" id="WP_198867899.1">
    <property type="nucleotide sequence ID" value="NZ_CP066310.1"/>
</dbReference>
<proteinExistence type="predicted"/>
<dbReference type="AlphaFoldDB" id="A0AAP9YHI4"/>
<sequence length="92" mass="9596">MAGTARIVVFEICHTSSYDIDRLSAGQDTFVNAAWRALLSNVLVDGVLWLLCASQSASVGQHCTGIAGRLCAIVVVCSGKGRLGQGFVNAVV</sequence>
<evidence type="ECO:0000313" key="2">
    <source>
        <dbReference type="Proteomes" id="UP000596192"/>
    </source>
</evidence>
<dbReference type="Proteomes" id="UP000596192">
    <property type="component" value="Chromosome"/>
</dbReference>
<dbReference type="EMBL" id="CP066310">
    <property type="protein sequence ID" value="QQE90610.1"/>
    <property type="molecule type" value="Genomic_DNA"/>
</dbReference>
<organism evidence="1 2">
    <name type="scientific">Azotobacter chroococcum</name>
    <dbReference type="NCBI Taxonomy" id="353"/>
    <lineage>
        <taxon>Bacteria</taxon>
        <taxon>Pseudomonadati</taxon>
        <taxon>Pseudomonadota</taxon>
        <taxon>Gammaproteobacteria</taxon>
        <taxon>Pseudomonadales</taxon>
        <taxon>Pseudomonadaceae</taxon>
        <taxon>Azotobacter</taxon>
    </lineage>
</organism>
<gene>
    <name evidence="1" type="ORF">GKQ51_10265</name>
</gene>
<protein>
    <submittedName>
        <fullName evidence="1">Uncharacterized protein</fullName>
    </submittedName>
</protein>